<organism evidence="1 2">
    <name type="scientific">Streptomyces lacrimifluminis</name>
    <dbReference type="NCBI Taxonomy" id="1500077"/>
    <lineage>
        <taxon>Bacteria</taxon>
        <taxon>Bacillati</taxon>
        <taxon>Actinomycetota</taxon>
        <taxon>Actinomycetes</taxon>
        <taxon>Kitasatosporales</taxon>
        <taxon>Streptomycetaceae</taxon>
        <taxon>Streptomyces</taxon>
    </lineage>
</organism>
<dbReference type="Proteomes" id="UP000625682">
    <property type="component" value="Unassembled WGS sequence"/>
</dbReference>
<name>A0A917KKT0_9ACTN</name>
<gene>
    <name evidence="1" type="ORF">GCM10012282_10990</name>
</gene>
<keyword evidence="2" id="KW-1185">Reference proteome</keyword>
<accession>A0A917KKT0</accession>
<protein>
    <submittedName>
        <fullName evidence="1">Uncharacterized protein</fullName>
    </submittedName>
</protein>
<evidence type="ECO:0000313" key="2">
    <source>
        <dbReference type="Proteomes" id="UP000625682"/>
    </source>
</evidence>
<evidence type="ECO:0000313" key="1">
    <source>
        <dbReference type="EMBL" id="GGJ16661.1"/>
    </source>
</evidence>
<reference evidence="1" key="2">
    <citation type="submission" date="2020-09" db="EMBL/GenBank/DDBJ databases">
        <authorList>
            <person name="Sun Q."/>
            <person name="Zhou Y."/>
        </authorList>
    </citation>
    <scope>NUCLEOTIDE SEQUENCE</scope>
    <source>
        <strain evidence="1">CGMCC 4.7272</strain>
    </source>
</reference>
<dbReference type="RefSeq" id="WP_189146072.1">
    <property type="nucleotide sequence ID" value="NZ_BAABER010000021.1"/>
</dbReference>
<proteinExistence type="predicted"/>
<dbReference type="AlphaFoldDB" id="A0A917KKT0"/>
<sequence length="117" mass="12435">MSTPSHQHDLEYQQVPLGAVDTPFQVSADAEGVTVTGSCPRCHGHSTTTIPRGMAGTKGLFPWSKAKPPSEAEQAALVVSETFFCECGFAHADQPEILFFVGCGAQWELKPNSGSTP</sequence>
<dbReference type="EMBL" id="BMMU01000002">
    <property type="protein sequence ID" value="GGJ16661.1"/>
    <property type="molecule type" value="Genomic_DNA"/>
</dbReference>
<reference evidence="1" key="1">
    <citation type="journal article" date="2014" name="Int. J. Syst. Evol. Microbiol.">
        <title>Complete genome sequence of Corynebacterium casei LMG S-19264T (=DSM 44701T), isolated from a smear-ripened cheese.</title>
        <authorList>
            <consortium name="US DOE Joint Genome Institute (JGI-PGF)"/>
            <person name="Walter F."/>
            <person name="Albersmeier A."/>
            <person name="Kalinowski J."/>
            <person name="Ruckert C."/>
        </authorList>
    </citation>
    <scope>NUCLEOTIDE SEQUENCE</scope>
    <source>
        <strain evidence="1">CGMCC 4.7272</strain>
    </source>
</reference>
<comment type="caution">
    <text evidence="1">The sequence shown here is derived from an EMBL/GenBank/DDBJ whole genome shotgun (WGS) entry which is preliminary data.</text>
</comment>